<gene>
    <name evidence="2" type="ORF">GCM10007925_13450</name>
</gene>
<feature type="domain" description="TniQ" evidence="1">
    <location>
        <begin position="14"/>
        <end position="140"/>
    </location>
</feature>
<accession>A0ABQ5ZAJ2</accession>
<evidence type="ECO:0000313" key="2">
    <source>
        <dbReference type="EMBL" id="GLR47632.1"/>
    </source>
</evidence>
<proteinExistence type="predicted"/>
<sequence length="594" mass="67888">MKSDHSLTITDPWPFVPKPVPGEHVMGYVRRLCEVNDMGSLRSFWLSTGLTNLSPWSADSFWRQLQGVTGLPEDLIRRLRSPRTKSHSAVVDLAGNHIRKNFLVSKRMRHCPSCLQDDRIIRPSWSIYHVTACARHAVRLRDLCAECEAPLPLHSRTMVWGCTKCGADARFATPEPASTDEIAFAHEVESYFDSALNSGLTHPALQFLSLNQLVTTVNRFGTLTAATKDIDQPTDCDRARYGLGNVDQTDGVAAARKICGPGFSVLQNWPNAFHDLLASFVDRNPAPVQHNLLRRRFSTEYGLLAIKPIKDHDGSYVKAVDQEFKIFCLEHLDYRRGQRWHRYEKRAASDIHASEDTARVAPVAKKRRHQSTHSKITKNAASALSVECAMLLLEGDAASPPEPWFESKLLSERRRRIGVDRGEVDSLVTRLAALVVPTTPELPIRISDMPRLRRPYERWRFLEDIFSGLLPVYKMDVGVRLGELYVDKDELAERQAFHRLNKLLRTRKFVQLHHVNEHFETLWGPMASMPVIEARQWVARGVLRYRYDAPMYGRRSFPRYFFDLEDLIRLTQRIFQPIYFDLPPTLPAPAPAHT</sequence>
<comment type="caution">
    <text evidence="2">The sequence shown here is derived from an EMBL/GenBank/DDBJ whole genome shotgun (WGS) entry which is preliminary data.</text>
</comment>
<evidence type="ECO:0000313" key="3">
    <source>
        <dbReference type="Proteomes" id="UP001156703"/>
    </source>
</evidence>
<name>A0ABQ5ZAJ2_9SPHN</name>
<dbReference type="Pfam" id="PF06527">
    <property type="entry name" value="TniQ"/>
    <property type="match status" value="1"/>
</dbReference>
<dbReference type="InterPro" id="IPR009492">
    <property type="entry name" value="TniQ"/>
</dbReference>
<evidence type="ECO:0000259" key="1">
    <source>
        <dbReference type="Pfam" id="PF06527"/>
    </source>
</evidence>
<organism evidence="2 3">
    <name type="scientific">Sphingomonas astaxanthinifaciens DSM 22298</name>
    <dbReference type="NCBI Taxonomy" id="1123267"/>
    <lineage>
        <taxon>Bacteria</taxon>
        <taxon>Pseudomonadati</taxon>
        <taxon>Pseudomonadota</taxon>
        <taxon>Alphaproteobacteria</taxon>
        <taxon>Sphingomonadales</taxon>
        <taxon>Sphingomonadaceae</taxon>
        <taxon>Sphingomonas</taxon>
    </lineage>
</organism>
<reference evidence="3" key="1">
    <citation type="journal article" date="2019" name="Int. J. Syst. Evol. Microbiol.">
        <title>The Global Catalogue of Microorganisms (GCM) 10K type strain sequencing project: providing services to taxonomists for standard genome sequencing and annotation.</title>
        <authorList>
            <consortium name="The Broad Institute Genomics Platform"/>
            <consortium name="The Broad Institute Genome Sequencing Center for Infectious Disease"/>
            <person name="Wu L."/>
            <person name="Ma J."/>
        </authorList>
    </citation>
    <scope>NUCLEOTIDE SEQUENCE [LARGE SCALE GENOMIC DNA]</scope>
    <source>
        <strain evidence="3">NBRC 102146</strain>
    </source>
</reference>
<dbReference type="RefSeq" id="WP_084184220.1">
    <property type="nucleotide sequence ID" value="NZ_BSOO01000011.1"/>
</dbReference>
<protein>
    <recommendedName>
        <fullName evidence="1">TniQ domain-containing protein</fullName>
    </recommendedName>
</protein>
<dbReference type="Proteomes" id="UP001156703">
    <property type="component" value="Unassembled WGS sequence"/>
</dbReference>
<dbReference type="EMBL" id="BSOO01000011">
    <property type="protein sequence ID" value="GLR47632.1"/>
    <property type="molecule type" value="Genomic_DNA"/>
</dbReference>
<keyword evidence="3" id="KW-1185">Reference proteome</keyword>